<keyword evidence="7" id="KW-0614">Plasmid</keyword>
<dbReference type="Gene3D" id="3.90.1590.10">
    <property type="entry name" value="glutathione-dependent formaldehyde- activating enzyme (gfa)"/>
    <property type="match status" value="1"/>
</dbReference>
<sequence>MSQPLRWPTAATVLFLGALRRFAGPGSDSEQATRDRHHGGKRTSSLEAHRSEASVNLRCAAAYNPGAQLGGEMTVPCSVQCLCGAVNIKLNGQPQARANCHCRSCQDFYGTSMLSATAWLAEQVTVASGSVSSFSHPSKDLSRTFCSGCGETVFGTNRLGMRVLPNTIFARAAGGEVPEEMRPTMHLFYRHRIIDIQDELPKYLDGWDGPTYQA</sequence>
<protein>
    <recommendedName>
        <fullName evidence="6">CENP-V/GFA domain-containing protein</fullName>
    </recommendedName>
</protein>
<evidence type="ECO:0000256" key="5">
    <source>
        <dbReference type="SAM" id="MobiDB-lite"/>
    </source>
</evidence>
<keyword evidence="3" id="KW-0862">Zinc</keyword>
<evidence type="ECO:0000256" key="3">
    <source>
        <dbReference type="ARBA" id="ARBA00022833"/>
    </source>
</evidence>
<evidence type="ECO:0000259" key="6">
    <source>
        <dbReference type="PROSITE" id="PS51891"/>
    </source>
</evidence>
<dbReference type="PROSITE" id="PS51891">
    <property type="entry name" value="CENP_V_GFA"/>
    <property type="match status" value="1"/>
</dbReference>
<accession>Q1LDB9</accession>
<feature type="domain" description="CENP-V/GFA" evidence="6">
    <location>
        <begin position="69"/>
        <end position="208"/>
    </location>
</feature>
<evidence type="ECO:0000256" key="2">
    <source>
        <dbReference type="ARBA" id="ARBA00022723"/>
    </source>
</evidence>
<dbReference type="InterPro" id="IPR006913">
    <property type="entry name" value="CENP-V/GFA"/>
</dbReference>
<evidence type="ECO:0000313" key="8">
    <source>
        <dbReference type="Proteomes" id="UP000002429"/>
    </source>
</evidence>
<gene>
    <name evidence="7" type="ordered locus">Rmet_4995</name>
</gene>
<organism evidence="7 8">
    <name type="scientific">Cupriavidus metallidurans (strain ATCC 43123 / DSM 2839 / NBRC 102507 / CH34)</name>
    <name type="common">Ralstonia metallidurans</name>
    <dbReference type="NCBI Taxonomy" id="266264"/>
    <lineage>
        <taxon>Bacteria</taxon>
        <taxon>Pseudomonadati</taxon>
        <taxon>Pseudomonadota</taxon>
        <taxon>Betaproteobacteria</taxon>
        <taxon>Burkholderiales</taxon>
        <taxon>Burkholderiaceae</taxon>
        <taxon>Cupriavidus</taxon>
    </lineage>
</organism>
<dbReference type="SUPFAM" id="SSF51316">
    <property type="entry name" value="Mss4-like"/>
    <property type="match status" value="1"/>
</dbReference>
<dbReference type="KEGG" id="rme:Rmet_4995"/>
<evidence type="ECO:0000256" key="1">
    <source>
        <dbReference type="ARBA" id="ARBA00005495"/>
    </source>
</evidence>
<dbReference type="HOGENOM" id="CLU_1288003_0_0_4"/>
<dbReference type="eggNOG" id="COG3791">
    <property type="taxonomic scope" value="Bacteria"/>
</dbReference>
<evidence type="ECO:0000256" key="4">
    <source>
        <dbReference type="ARBA" id="ARBA00023239"/>
    </source>
</evidence>
<geneLocation type="plasmid" evidence="7 8">
    <name>megaplasmid</name>
</geneLocation>
<dbReference type="PANTHER" id="PTHR33337:SF40">
    <property type="entry name" value="CENP-V_GFA DOMAIN-CONTAINING PROTEIN-RELATED"/>
    <property type="match status" value="1"/>
</dbReference>
<dbReference type="AlphaFoldDB" id="Q1LDB9"/>
<dbReference type="GO" id="GO:0016846">
    <property type="term" value="F:carbon-sulfur lyase activity"/>
    <property type="evidence" value="ECO:0007669"/>
    <property type="project" value="InterPro"/>
</dbReference>
<name>Q1LDB9_CUPMC</name>
<dbReference type="GO" id="GO:0046872">
    <property type="term" value="F:metal ion binding"/>
    <property type="evidence" value="ECO:0007669"/>
    <property type="project" value="UniProtKB-KW"/>
</dbReference>
<keyword evidence="2" id="KW-0479">Metal-binding</keyword>
<dbReference type="InterPro" id="IPR011057">
    <property type="entry name" value="Mss4-like_sf"/>
</dbReference>
<keyword evidence="4" id="KW-0456">Lyase</keyword>
<reference evidence="8" key="1">
    <citation type="journal article" date="2010" name="PLoS ONE">
        <title>The complete genome sequence of Cupriavidus metallidurans strain CH34, a master survivalist in harsh and anthropogenic environments.</title>
        <authorList>
            <person name="Janssen P.J."/>
            <person name="Van Houdt R."/>
            <person name="Moors H."/>
            <person name="Monsieurs P."/>
            <person name="Morin N."/>
            <person name="Michaux A."/>
            <person name="Benotmane M.A."/>
            <person name="Leys N."/>
            <person name="Vallaeys T."/>
            <person name="Lapidus A."/>
            <person name="Monchy S."/>
            <person name="Medigue C."/>
            <person name="Taghavi S."/>
            <person name="McCorkle S."/>
            <person name="Dunn J."/>
            <person name="van der Lelie D."/>
            <person name="Mergeay M."/>
        </authorList>
    </citation>
    <scope>NUCLEOTIDE SEQUENCE [LARGE SCALE GENOMIC DNA]</scope>
    <source>
        <strain evidence="8">ATCC 43123 / DSM 2839 / NBRC 102507 / CH34</strain>
    </source>
</reference>
<comment type="similarity">
    <text evidence="1">Belongs to the Gfa family.</text>
</comment>
<proteinExistence type="inferred from homology"/>
<dbReference type="Pfam" id="PF04828">
    <property type="entry name" value="GFA"/>
    <property type="match status" value="1"/>
</dbReference>
<dbReference type="Proteomes" id="UP000002429">
    <property type="component" value="Plasmid megaplasmid"/>
</dbReference>
<evidence type="ECO:0000313" key="7">
    <source>
        <dbReference type="EMBL" id="ABF11857.1"/>
    </source>
</evidence>
<feature type="region of interest" description="Disordered" evidence="5">
    <location>
        <begin position="25"/>
        <end position="49"/>
    </location>
</feature>
<dbReference type="EMBL" id="CP000353">
    <property type="protein sequence ID" value="ABF11857.1"/>
    <property type="molecule type" value="Genomic_DNA"/>
</dbReference>
<dbReference type="PANTHER" id="PTHR33337">
    <property type="entry name" value="GFA DOMAIN-CONTAINING PROTEIN"/>
    <property type="match status" value="1"/>
</dbReference>
<keyword evidence="8" id="KW-1185">Reference proteome</keyword>